<comment type="caution">
    <text evidence="2">The sequence shown here is derived from an EMBL/GenBank/DDBJ whole genome shotgun (WGS) entry which is preliminary data.</text>
</comment>
<organism evidence="2 3">
    <name type="scientific">Macrolepiota fuliginosa MF-IS2</name>
    <dbReference type="NCBI Taxonomy" id="1400762"/>
    <lineage>
        <taxon>Eukaryota</taxon>
        <taxon>Fungi</taxon>
        <taxon>Dikarya</taxon>
        <taxon>Basidiomycota</taxon>
        <taxon>Agaricomycotina</taxon>
        <taxon>Agaricomycetes</taxon>
        <taxon>Agaricomycetidae</taxon>
        <taxon>Agaricales</taxon>
        <taxon>Agaricineae</taxon>
        <taxon>Agaricaceae</taxon>
        <taxon>Macrolepiota</taxon>
    </lineage>
</organism>
<dbReference type="EMBL" id="MU151649">
    <property type="protein sequence ID" value="KAF9442352.1"/>
    <property type="molecule type" value="Genomic_DNA"/>
</dbReference>
<dbReference type="Proteomes" id="UP000807342">
    <property type="component" value="Unassembled WGS sequence"/>
</dbReference>
<gene>
    <name evidence="2" type="ORF">P691DRAFT_789559</name>
</gene>
<reference evidence="2" key="1">
    <citation type="submission" date="2020-11" db="EMBL/GenBank/DDBJ databases">
        <authorList>
            <consortium name="DOE Joint Genome Institute"/>
            <person name="Ahrendt S."/>
            <person name="Riley R."/>
            <person name="Andreopoulos W."/>
            <person name="Labutti K."/>
            <person name="Pangilinan J."/>
            <person name="Ruiz-Duenas F.J."/>
            <person name="Barrasa J.M."/>
            <person name="Sanchez-Garcia M."/>
            <person name="Camarero S."/>
            <person name="Miyauchi S."/>
            <person name="Serrano A."/>
            <person name="Linde D."/>
            <person name="Babiker R."/>
            <person name="Drula E."/>
            <person name="Ayuso-Fernandez I."/>
            <person name="Pacheco R."/>
            <person name="Padilla G."/>
            <person name="Ferreira P."/>
            <person name="Barriuso J."/>
            <person name="Kellner H."/>
            <person name="Castanera R."/>
            <person name="Alfaro M."/>
            <person name="Ramirez L."/>
            <person name="Pisabarro A.G."/>
            <person name="Kuo A."/>
            <person name="Tritt A."/>
            <person name="Lipzen A."/>
            <person name="He G."/>
            <person name="Yan M."/>
            <person name="Ng V."/>
            <person name="Cullen D."/>
            <person name="Martin F."/>
            <person name="Rosso M.-N."/>
            <person name="Henrissat B."/>
            <person name="Hibbett D."/>
            <person name="Martinez A.T."/>
            <person name="Grigoriev I.V."/>
        </authorList>
    </citation>
    <scope>NUCLEOTIDE SEQUENCE</scope>
    <source>
        <strain evidence="2">MF-IS2</strain>
    </source>
</reference>
<proteinExistence type="predicted"/>
<evidence type="ECO:0000256" key="1">
    <source>
        <dbReference type="SAM" id="MobiDB-lite"/>
    </source>
</evidence>
<feature type="compositionally biased region" description="Basic and acidic residues" evidence="1">
    <location>
        <begin position="40"/>
        <end position="50"/>
    </location>
</feature>
<protein>
    <submittedName>
        <fullName evidence="2">Uncharacterized protein</fullName>
    </submittedName>
</protein>
<keyword evidence="3" id="KW-1185">Reference proteome</keyword>
<evidence type="ECO:0000313" key="3">
    <source>
        <dbReference type="Proteomes" id="UP000807342"/>
    </source>
</evidence>
<accession>A0A9P5X143</accession>
<dbReference type="AlphaFoldDB" id="A0A9P5X143"/>
<feature type="region of interest" description="Disordered" evidence="1">
    <location>
        <begin position="40"/>
        <end position="73"/>
    </location>
</feature>
<evidence type="ECO:0000313" key="2">
    <source>
        <dbReference type="EMBL" id="KAF9442352.1"/>
    </source>
</evidence>
<name>A0A9P5X143_9AGAR</name>
<sequence>MPLLVQVRLEIRGASGVLRIGSLYFCRLWNQGGFRVAVKPSDEPLRKSETRTSPPVESGEGEKEHASMSESVTRVAEEEFRVGGWTQGITTRLEALVPPPTTHCSTCAHARLNTTFSVQSIDKSRFNYILSSGLTFSVSVTVTAPYASDPHGFASTTATTIVGNPLVQRLLPLNW</sequence>